<comment type="caution">
    <text evidence="1">The sequence shown here is derived from an EMBL/GenBank/DDBJ whole genome shotgun (WGS) entry which is preliminary data.</text>
</comment>
<organism evidence="1 2">
    <name type="scientific">Hungatella hominis</name>
    <dbReference type="NCBI Taxonomy" id="2763050"/>
    <lineage>
        <taxon>Bacteria</taxon>
        <taxon>Bacillati</taxon>
        <taxon>Bacillota</taxon>
        <taxon>Clostridia</taxon>
        <taxon>Lachnospirales</taxon>
        <taxon>Lachnospiraceae</taxon>
        <taxon>Hungatella</taxon>
    </lineage>
</organism>
<dbReference type="RefSeq" id="WP_187024860.1">
    <property type="nucleotide sequence ID" value="NZ_JACOPB010000036.1"/>
</dbReference>
<protein>
    <submittedName>
        <fullName evidence="1">Uncharacterized protein</fullName>
    </submittedName>
</protein>
<evidence type="ECO:0000313" key="1">
    <source>
        <dbReference type="EMBL" id="MBC5712444.1"/>
    </source>
</evidence>
<reference evidence="1 2" key="1">
    <citation type="submission" date="2020-08" db="EMBL/GenBank/DDBJ databases">
        <title>Genome public.</title>
        <authorList>
            <person name="Liu C."/>
            <person name="Sun Q."/>
        </authorList>
    </citation>
    <scope>NUCLEOTIDE SEQUENCE [LARGE SCALE GENOMIC DNA]</scope>
    <source>
        <strain evidence="1 2">NSJ-66</strain>
    </source>
</reference>
<sequence length="156" mass="17693">MVKKKQSQSVDPGTIKTSDMRTINGWDANIQSALPKELHNQWLLCLTSSPYDGTNSEAVCQTLISAEKAVWATRRGQNDGTWKAWQVRNIAFTPTLEYISFGYDGSTAGYEFVYISFKIVNWATFQLRIFIKANATTKVTLYKVEGNTFTKMWDIS</sequence>
<dbReference type="Proteomes" id="UP000634672">
    <property type="component" value="Unassembled WGS sequence"/>
</dbReference>
<gene>
    <name evidence="1" type="ORF">H8S75_31580</name>
</gene>
<evidence type="ECO:0000313" key="2">
    <source>
        <dbReference type="Proteomes" id="UP000634672"/>
    </source>
</evidence>
<accession>A0ABR7HGY7</accession>
<proteinExistence type="predicted"/>
<keyword evidence="2" id="KW-1185">Reference proteome</keyword>
<dbReference type="EMBL" id="JACOPB010000036">
    <property type="protein sequence ID" value="MBC5712444.1"/>
    <property type="molecule type" value="Genomic_DNA"/>
</dbReference>
<name>A0ABR7HGY7_9FIRM</name>